<protein>
    <submittedName>
        <fullName evidence="2">Uncharacterized protein</fullName>
    </submittedName>
</protein>
<sequence length="163" mass="17108">MGSALRLGGLGLAACMVGVGAPAAHTTPAGFQGACVLEGRDCGDVYASVGKATTFTKPTDIFAPAFIISGNRLRTPMASCRIKAAHPTVESNRRRLPMLLVKGVSARNRGTDDSQPPDDMAVSPPIKRSIDVSPTVPVLKFSDRRIDDGDARCRDLIDRASSG</sequence>
<evidence type="ECO:0000313" key="3">
    <source>
        <dbReference type="Proteomes" id="UP001055108"/>
    </source>
</evidence>
<keyword evidence="3" id="KW-1185">Reference proteome</keyword>
<reference evidence="2" key="1">
    <citation type="journal article" date="2016" name="Front. Microbiol.">
        <title>Genome Sequence of the Piezophilic, Mesophilic Sulfate-Reducing Bacterium Desulfovibrio indicus J2T.</title>
        <authorList>
            <person name="Cao J."/>
            <person name="Maignien L."/>
            <person name="Shao Z."/>
            <person name="Alain K."/>
            <person name="Jebbar M."/>
        </authorList>
    </citation>
    <scope>NUCLEOTIDE SEQUENCE</scope>
    <source>
        <strain evidence="2">NBRC 103626</strain>
    </source>
</reference>
<proteinExistence type="predicted"/>
<gene>
    <name evidence="2" type="ORF">NBEOAGPD_2471</name>
</gene>
<dbReference type="EMBL" id="BPQM01000059">
    <property type="protein sequence ID" value="GJD79247.1"/>
    <property type="molecule type" value="Genomic_DNA"/>
</dbReference>
<organism evidence="2 3">
    <name type="scientific">Methylobacterium gregans</name>
    <dbReference type="NCBI Taxonomy" id="374424"/>
    <lineage>
        <taxon>Bacteria</taxon>
        <taxon>Pseudomonadati</taxon>
        <taxon>Pseudomonadota</taxon>
        <taxon>Alphaproteobacteria</taxon>
        <taxon>Hyphomicrobiales</taxon>
        <taxon>Methylobacteriaceae</taxon>
        <taxon>Methylobacterium</taxon>
    </lineage>
</organism>
<reference evidence="2" key="2">
    <citation type="submission" date="2021-08" db="EMBL/GenBank/DDBJ databases">
        <authorList>
            <person name="Tani A."/>
            <person name="Ola A."/>
            <person name="Ogura Y."/>
            <person name="Katsura K."/>
            <person name="Hayashi T."/>
        </authorList>
    </citation>
    <scope>NUCLEOTIDE SEQUENCE</scope>
    <source>
        <strain evidence="2">NBRC 103626</strain>
    </source>
</reference>
<comment type="caution">
    <text evidence="2">The sequence shown here is derived from an EMBL/GenBank/DDBJ whole genome shotgun (WGS) entry which is preliminary data.</text>
</comment>
<evidence type="ECO:0000313" key="2">
    <source>
        <dbReference type="EMBL" id="GJD79247.1"/>
    </source>
</evidence>
<name>A0AA37MB12_9HYPH</name>
<accession>A0AA37MB12</accession>
<dbReference type="AlphaFoldDB" id="A0AA37MB12"/>
<feature type="region of interest" description="Disordered" evidence="1">
    <location>
        <begin position="106"/>
        <end position="129"/>
    </location>
</feature>
<evidence type="ECO:0000256" key="1">
    <source>
        <dbReference type="SAM" id="MobiDB-lite"/>
    </source>
</evidence>
<dbReference type="Proteomes" id="UP001055108">
    <property type="component" value="Unassembled WGS sequence"/>
</dbReference>